<dbReference type="Pfam" id="PF03602">
    <property type="entry name" value="Cons_hypoth95"/>
    <property type="match status" value="1"/>
</dbReference>
<accession>A0A7W3JTL1</accession>
<dbReference type="InterPro" id="IPR029063">
    <property type="entry name" value="SAM-dependent_MTases_sf"/>
</dbReference>
<organism evidence="3 4">
    <name type="scientific">Alpinimonas psychrophila</name>
    <dbReference type="NCBI Taxonomy" id="748908"/>
    <lineage>
        <taxon>Bacteria</taxon>
        <taxon>Bacillati</taxon>
        <taxon>Actinomycetota</taxon>
        <taxon>Actinomycetes</taxon>
        <taxon>Micrococcales</taxon>
        <taxon>Microbacteriaceae</taxon>
        <taxon>Alpinimonas</taxon>
    </lineage>
</organism>
<dbReference type="PANTHER" id="PTHR43542:SF1">
    <property type="entry name" value="METHYLTRANSFERASE"/>
    <property type="match status" value="1"/>
</dbReference>
<dbReference type="Proteomes" id="UP000524237">
    <property type="component" value="Unassembled WGS sequence"/>
</dbReference>
<dbReference type="PROSITE" id="PS00092">
    <property type="entry name" value="N6_MTASE"/>
    <property type="match status" value="1"/>
</dbReference>
<dbReference type="InterPro" id="IPR002052">
    <property type="entry name" value="DNA_methylase_N6_adenine_CS"/>
</dbReference>
<dbReference type="CDD" id="cd02440">
    <property type="entry name" value="AdoMet_MTases"/>
    <property type="match status" value="1"/>
</dbReference>
<dbReference type="PIRSF" id="PIRSF004553">
    <property type="entry name" value="CHP00095"/>
    <property type="match status" value="1"/>
</dbReference>
<evidence type="ECO:0000313" key="3">
    <source>
        <dbReference type="EMBL" id="MBA8828983.1"/>
    </source>
</evidence>
<dbReference type="GO" id="GO:0052913">
    <property type="term" value="F:16S rRNA (guanine(966)-N(2))-methyltransferase activity"/>
    <property type="evidence" value="ECO:0007669"/>
    <property type="project" value="UniProtKB-EC"/>
</dbReference>
<proteinExistence type="predicted"/>
<keyword evidence="2 3" id="KW-0808">Transferase</keyword>
<dbReference type="EC" id="2.1.1.171" evidence="3"/>
<dbReference type="PANTHER" id="PTHR43542">
    <property type="entry name" value="METHYLTRANSFERASE"/>
    <property type="match status" value="1"/>
</dbReference>
<gene>
    <name evidence="3" type="ORF">FB555_001081</name>
</gene>
<evidence type="ECO:0000256" key="2">
    <source>
        <dbReference type="ARBA" id="ARBA00022679"/>
    </source>
</evidence>
<comment type="caution">
    <text evidence="3">The sequence shown here is derived from an EMBL/GenBank/DDBJ whole genome shotgun (WGS) entry which is preliminary data.</text>
</comment>
<dbReference type="InterPro" id="IPR004398">
    <property type="entry name" value="RNA_MeTrfase_RsmD"/>
</dbReference>
<reference evidence="3 4" key="1">
    <citation type="submission" date="2020-07" db="EMBL/GenBank/DDBJ databases">
        <title>Sequencing the genomes of 1000 actinobacteria strains.</title>
        <authorList>
            <person name="Klenk H.-P."/>
        </authorList>
    </citation>
    <scope>NUCLEOTIDE SEQUENCE [LARGE SCALE GENOMIC DNA]</scope>
    <source>
        <strain evidence="3 4">DSM 23737</strain>
    </source>
</reference>
<evidence type="ECO:0000313" key="4">
    <source>
        <dbReference type="Proteomes" id="UP000524237"/>
    </source>
</evidence>
<name>A0A7W3JTL1_9MICO</name>
<dbReference type="EMBL" id="JACGWU010000002">
    <property type="protein sequence ID" value="MBA8828983.1"/>
    <property type="molecule type" value="Genomic_DNA"/>
</dbReference>
<dbReference type="AlphaFoldDB" id="A0A7W3JTL1"/>
<dbReference type="Gene3D" id="3.40.50.150">
    <property type="entry name" value="Vaccinia Virus protein VP39"/>
    <property type="match status" value="1"/>
</dbReference>
<dbReference type="SUPFAM" id="SSF53335">
    <property type="entry name" value="S-adenosyl-L-methionine-dependent methyltransferases"/>
    <property type="match status" value="1"/>
</dbReference>
<sequence>MTRIISGFAGSRELKVAREGTRPTSDMVREAIFSGLDSRDVCEGARVLDLYAGSGALGLEALSRGASSVVLVEKGIQAGKLLRINAEMVRTVGNLTPAAIGVSVIAVSSYLASLSVRGSSSSGFDLVFVDPPYDMPEEEVATALTALVPALNDEAIVILERSTRSPAPALPAGLKLDRKKKHGETTIWWLENVIADVI</sequence>
<keyword evidence="4" id="KW-1185">Reference proteome</keyword>
<dbReference type="RefSeq" id="WP_182484415.1">
    <property type="nucleotide sequence ID" value="NZ_JACGWU010000002.1"/>
</dbReference>
<dbReference type="GO" id="GO:0003676">
    <property type="term" value="F:nucleic acid binding"/>
    <property type="evidence" value="ECO:0007669"/>
    <property type="project" value="InterPro"/>
</dbReference>
<protein>
    <submittedName>
        <fullName evidence="3">16S rRNA (Guanine966-N2)-methyltransferase</fullName>
        <ecNumber evidence="3">2.1.1.171</ecNumber>
    </submittedName>
</protein>
<keyword evidence="1 3" id="KW-0489">Methyltransferase</keyword>
<evidence type="ECO:0000256" key="1">
    <source>
        <dbReference type="ARBA" id="ARBA00022603"/>
    </source>
</evidence>